<evidence type="ECO:0000313" key="1">
    <source>
        <dbReference type="EMBL" id="KAJ9108991.1"/>
    </source>
</evidence>
<name>A0ACC2WD61_9TREE</name>
<dbReference type="EMBL" id="JASBWT010000001">
    <property type="protein sequence ID" value="KAJ9108991.1"/>
    <property type="molecule type" value="Genomic_DNA"/>
</dbReference>
<sequence>MTDSVDARLLGELAVVVIRAQHLSDRSKIGKHHPYVVLKYGNTKTKTPVVKKGGQHPTFDAEVRFKITEDAEDIVDRPEINDGDSTKAKKGRRIPKNKSMVVTVFADDPKEPKLVGETVVDLTVVFEKCEHDDMFELKYKDMFAGEIYLEMTYFINDAPPIPRKVPKPVSWMDYGTTGPLPPGVLRFKVLLDMVAWNRGRMNQFLIPPVQQRRHRISLQDEVVIRHRPVLTIKAVYNLGHTFLRRHSPVGTPHEIPRSARRARRMAPLPLGHLQQFLLASCHLLGGQPQRTRIPIGIL</sequence>
<protein>
    <submittedName>
        <fullName evidence="1">Uncharacterized protein</fullName>
    </submittedName>
</protein>
<accession>A0ACC2WD61</accession>
<comment type="caution">
    <text evidence="1">The sequence shown here is derived from an EMBL/GenBank/DDBJ whole genome shotgun (WGS) entry which is preliminary data.</text>
</comment>
<proteinExistence type="predicted"/>
<dbReference type="Proteomes" id="UP001227268">
    <property type="component" value="Unassembled WGS sequence"/>
</dbReference>
<gene>
    <name evidence="1" type="ORF">QFC21_000316</name>
</gene>
<reference evidence="1" key="1">
    <citation type="submission" date="2023-04" db="EMBL/GenBank/DDBJ databases">
        <title>Draft Genome sequencing of Naganishia species isolated from polar environments using Oxford Nanopore Technology.</title>
        <authorList>
            <person name="Leo P."/>
            <person name="Venkateswaran K."/>
        </authorList>
    </citation>
    <scope>NUCLEOTIDE SEQUENCE</scope>
    <source>
        <strain evidence="1">MNA-CCFEE 5423</strain>
    </source>
</reference>
<keyword evidence="2" id="KW-1185">Reference proteome</keyword>
<organism evidence="1 2">
    <name type="scientific">Naganishia friedmannii</name>
    <dbReference type="NCBI Taxonomy" id="89922"/>
    <lineage>
        <taxon>Eukaryota</taxon>
        <taxon>Fungi</taxon>
        <taxon>Dikarya</taxon>
        <taxon>Basidiomycota</taxon>
        <taxon>Agaricomycotina</taxon>
        <taxon>Tremellomycetes</taxon>
        <taxon>Filobasidiales</taxon>
        <taxon>Filobasidiaceae</taxon>
        <taxon>Naganishia</taxon>
    </lineage>
</organism>
<evidence type="ECO:0000313" key="2">
    <source>
        <dbReference type="Proteomes" id="UP001227268"/>
    </source>
</evidence>